<name>A0AA86QAR1_9EUKA</name>
<dbReference type="EMBL" id="CATOUU010000865">
    <property type="protein sequence ID" value="CAI9955694.1"/>
    <property type="molecule type" value="Genomic_DNA"/>
</dbReference>
<organism evidence="3">
    <name type="scientific">Hexamita inflata</name>
    <dbReference type="NCBI Taxonomy" id="28002"/>
    <lineage>
        <taxon>Eukaryota</taxon>
        <taxon>Metamonada</taxon>
        <taxon>Diplomonadida</taxon>
        <taxon>Hexamitidae</taxon>
        <taxon>Hexamitinae</taxon>
        <taxon>Hexamita</taxon>
    </lineage>
</organism>
<keyword evidence="2" id="KW-0472">Membrane</keyword>
<sequence length="159" mass="18919">MSRVIATIQYLIIQIIYIIQIYISASLEDSDVQFKRTDNYEKIFDFLDEKGMTKVAKQSPMKEVPTKPRQKYFEKAILQTNLYYRLKRSSRKQLKKATINWRTKKRRQRKALKNSVQQKEKKPSLKVTRSKDQVQKLKLSILRLRVVIEIQLLIAIESS</sequence>
<protein>
    <submittedName>
        <fullName evidence="4">Hypothetical_protein</fullName>
    </submittedName>
</protein>
<feature type="region of interest" description="Disordered" evidence="1">
    <location>
        <begin position="110"/>
        <end position="129"/>
    </location>
</feature>
<reference evidence="4 5" key="2">
    <citation type="submission" date="2024-07" db="EMBL/GenBank/DDBJ databases">
        <authorList>
            <person name="Akdeniz Z."/>
        </authorList>
    </citation>
    <scope>NUCLEOTIDE SEQUENCE [LARGE SCALE GENOMIC DNA]</scope>
</reference>
<keyword evidence="2" id="KW-1133">Transmembrane helix</keyword>
<comment type="caution">
    <text evidence="3">The sequence shown here is derived from an EMBL/GenBank/DDBJ whole genome shotgun (WGS) entry which is preliminary data.</text>
</comment>
<evidence type="ECO:0000256" key="1">
    <source>
        <dbReference type="SAM" id="MobiDB-lite"/>
    </source>
</evidence>
<keyword evidence="2" id="KW-0812">Transmembrane</keyword>
<feature type="compositionally biased region" description="Basic and acidic residues" evidence="1">
    <location>
        <begin position="118"/>
        <end position="129"/>
    </location>
</feature>
<dbReference type="EMBL" id="CAXDID020000010">
    <property type="protein sequence ID" value="CAL5979380.1"/>
    <property type="molecule type" value="Genomic_DNA"/>
</dbReference>
<accession>A0AA86QAR1</accession>
<dbReference type="AlphaFoldDB" id="A0AA86QAR1"/>
<evidence type="ECO:0000256" key="2">
    <source>
        <dbReference type="SAM" id="Phobius"/>
    </source>
</evidence>
<evidence type="ECO:0000313" key="4">
    <source>
        <dbReference type="EMBL" id="CAL5979380.1"/>
    </source>
</evidence>
<reference evidence="3" key="1">
    <citation type="submission" date="2023-06" db="EMBL/GenBank/DDBJ databases">
        <authorList>
            <person name="Kurt Z."/>
        </authorList>
    </citation>
    <scope>NUCLEOTIDE SEQUENCE</scope>
</reference>
<gene>
    <name evidence="3" type="ORF">HINF_LOCUS43339</name>
    <name evidence="4" type="ORF">HINF_LOCUS5527</name>
</gene>
<dbReference type="Proteomes" id="UP001642409">
    <property type="component" value="Unassembled WGS sequence"/>
</dbReference>
<proteinExistence type="predicted"/>
<evidence type="ECO:0000313" key="5">
    <source>
        <dbReference type="Proteomes" id="UP001642409"/>
    </source>
</evidence>
<keyword evidence="5" id="KW-1185">Reference proteome</keyword>
<feature type="transmembrane region" description="Helical" evidence="2">
    <location>
        <begin position="6"/>
        <end position="27"/>
    </location>
</feature>
<evidence type="ECO:0000313" key="3">
    <source>
        <dbReference type="EMBL" id="CAI9955694.1"/>
    </source>
</evidence>